<organism evidence="2 3">
    <name type="scientific">Floridaenema fluviatile BLCC-F154</name>
    <dbReference type="NCBI Taxonomy" id="3153640"/>
    <lineage>
        <taxon>Bacteria</taxon>
        <taxon>Bacillati</taxon>
        <taxon>Cyanobacteriota</taxon>
        <taxon>Cyanophyceae</taxon>
        <taxon>Oscillatoriophycideae</taxon>
        <taxon>Aerosakkonematales</taxon>
        <taxon>Aerosakkonemataceae</taxon>
        <taxon>Floridanema</taxon>
        <taxon>Floridanema fluviatile</taxon>
    </lineage>
</organism>
<evidence type="ECO:0000313" key="3">
    <source>
        <dbReference type="Proteomes" id="UP001576776"/>
    </source>
</evidence>
<dbReference type="Proteomes" id="UP001576776">
    <property type="component" value="Unassembled WGS sequence"/>
</dbReference>
<dbReference type="Pfam" id="PF01797">
    <property type="entry name" value="Y1_Tnp"/>
    <property type="match status" value="1"/>
</dbReference>
<dbReference type="PANTHER" id="PTHR34322">
    <property type="entry name" value="TRANSPOSASE, Y1_TNP DOMAIN-CONTAINING"/>
    <property type="match status" value="1"/>
</dbReference>
<dbReference type="SUPFAM" id="SSF143422">
    <property type="entry name" value="Transposase IS200-like"/>
    <property type="match status" value="1"/>
</dbReference>
<dbReference type="Gene3D" id="3.30.70.1290">
    <property type="entry name" value="Transposase IS200-like"/>
    <property type="match status" value="1"/>
</dbReference>
<protein>
    <submittedName>
        <fullName evidence="2">Transposase</fullName>
    </submittedName>
</protein>
<dbReference type="InterPro" id="IPR002686">
    <property type="entry name" value="Transposase_17"/>
</dbReference>
<dbReference type="PANTHER" id="PTHR34322:SF2">
    <property type="entry name" value="TRANSPOSASE IS200-LIKE DOMAIN-CONTAINING PROTEIN"/>
    <property type="match status" value="1"/>
</dbReference>
<feature type="domain" description="Transposase IS200-like" evidence="1">
    <location>
        <begin position="9"/>
        <end position="126"/>
    </location>
</feature>
<keyword evidence="3" id="KW-1185">Reference proteome</keyword>
<dbReference type="RefSeq" id="WP_413260051.1">
    <property type="nucleotide sequence ID" value="NZ_JBHFNS010000091.1"/>
</dbReference>
<accession>A0ABV4YIA2</accession>
<sequence length="257" mass="30135">MPRQQRQLLSGYSYHITTRCNNREFRLTRLECREVFLYAIKKAQDKYQFKLYALCIMSNHVHYLLQPAQPEDLPKIMHWLNWYTAMCFNRMLNRTGHFWEKRYHSTGFPNTDKRRALNTLRYIHANPKAEGIQQGFFYDFSNYGIHDRLGDDGITQWHPAFLSLGKTLDECAAKYRGFCKKYRPQPKSDKKNHWGSRLLAGMKIKCKAKKSAPGQMCFPWGEWEATDPEIAEVAEKFVQANSYYPTSVPGIGKPESS</sequence>
<reference evidence="2 3" key="1">
    <citation type="submission" date="2024-09" db="EMBL/GenBank/DDBJ databases">
        <title>Floridaenema gen nov. (Aerosakkonemataceae, Aerosakkonematales ord. nov., Cyanobacteria) from benthic tropical and subtropical fresh waters, with the description of four new species.</title>
        <authorList>
            <person name="Moretto J.A."/>
            <person name="Berthold D.E."/>
            <person name="Lefler F.W."/>
            <person name="Huang I.-S."/>
            <person name="Laughinghouse H. IV."/>
        </authorList>
    </citation>
    <scope>NUCLEOTIDE SEQUENCE [LARGE SCALE GENOMIC DNA]</scope>
    <source>
        <strain evidence="2 3">BLCC-F154</strain>
    </source>
</reference>
<comment type="caution">
    <text evidence="2">The sequence shown here is derived from an EMBL/GenBank/DDBJ whole genome shotgun (WGS) entry which is preliminary data.</text>
</comment>
<dbReference type="SMART" id="SM01321">
    <property type="entry name" value="Y1_Tnp"/>
    <property type="match status" value="1"/>
</dbReference>
<name>A0ABV4YIA2_9CYAN</name>
<evidence type="ECO:0000313" key="2">
    <source>
        <dbReference type="EMBL" id="MFB2938567.1"/>
    </source>
</evidence>
<dbReference type="EMBL" id="JBHFNS010000091">
    <property type="protein sequence ID" value="MFB2938567.1"/>
    <property type="molecule type" value="Genomic_DNA"/>
</dbReference>
<proteinExistence type="predicted"/>
<evidence type="ECO:0000259" key="1">
    <source>
        <dbReference type="SMART" id="SM01321"/>
    </source>
</evidence>
<gene>
    <name evidence="2" type="ORF">ACE1B6_25235</name>
</gene>
<dbReference type="InterPro" id="IPR036515">
    <property type="entry name" value="Transposase_17_sf"/>
</dbReference>